<evidence type="ECO:0000256" key="7">
    <source>
        <dbReference type="ARBA" id="ARBA00022692"/>
    </source>
</evidence>
<proteinExistence type="predicted"/>
<gene>
    <name evidence="18" type="primary">mrdA</name>
    <name evidence="18" type="ORF">EHQ83_06070</name>
</gene>
<evidence type="ECO:0000256" key="15">
    <source>
        <dbReference type="SAM" id="Phobius"/>
    </source>
</evidence>
<keyword evidence="12 15" id="KW-0472">Membrane</keyword>
<evidence type="ECO:0000259" key="16">
    <source>
        <dbReference type="Pfam" id="PF00905"/>
    </source>
</evidence>
<feature type="region of interest" description="Disordered" evidence="14">
    <location>
        <begin position="628"/>
        <end position="650"/>
    </location>
</feature>
<evidence type="ECO:0000256" key="3">
    <source>
        <dbReference type="ARBA" id="ARBA00022475"/>
    </source>
</evidence>
<dbReference type="AlphaFoldDB" id="A0A6N4QYI5"/>
<dbReference type="EMBL" id="RQGM01000022">
    <property type="protein sequence ID" value="TGL86173.1"/>
    <property type="molecule type" value="Genomic_DNA"/>
</dbReference>
<evidence type="ECO:0000256" key="11">
    <source>
        <dbReference type="ARBA" id="ARBA00022989"/>
    </source>
</evidence>
<dbReference type="GO" id="GO:0005886">
    <property type="term" value="C:plasma membrane"/>
    <property type="evidence" value="ECO:0007669"/>
    <property type="project" value="UniProtKB-SubCell"/>
</dbReference>
<protein>
    <submittedName>
        <fullName evidence="18">Penicillin-binding protein 2</fullName>
    </submittedName>
</protein>
<dbReference type="NCBIfam" id="TIGR03423">
    <property type="entry name" value="pbp2_mrdA"/>
    <property type="match status" value="1"/>
</dbReference>
<dbReference type="SUPFAM" id="SSF56601">
    <property type="entry name" value="beta-lactamase/transpeptidase-like"/>
    <property type="match status" value="1"/>
</dbReference>
<dbReference type="GO" id="GO:0006508">
    <property type="term" value="P:proteolysis"/>
    <property type="evidence" value="ECO:0007669"/>
    <property type="project" value="UniProtKB-KW"/>
</dbReference>
<name>A0A6N4QYI5_9LEPT</name>
<evidence type="ECO:0000256" key="9">
    <source>
        <dbReference type="ARBA" id="ARBA00022960"/>
    </source>
</evidence>
<dbReference type="PANTHER" id="PTHR30627:SF2">
    <property type="entry name" value="PEPTIDOGLYCAN D,D-TRANSPEPTIDASE MRDA"/>
    <property type="match status" value="1"/>
</dbReference>
<dbReference type="GO" id="GO:0009252">
    <property type="term" value="P:peptidoglycan biosynthetic process"/>
    <property type="evidence" value="ECO:0007669"/>
    <property type="project" value="UniProtKB-KW"/>
</dbReference>
<dbReference type="InterPro" id="IPR001460">
    <property type="entry name" value="PCN-bd_Tpept"/>
</dbReference>
<sequence length="650" mass="71290">MFGGAQSASEYRLERSFRLRLYIFSGLVVFTLASFIFQLFNLQILNGTDNALKAEKFVRKSEIMPAARGQMFDRNFLTPETSMALVSNYSSLDAVLNTSLFKYDPAATKAFIHEFARTLSIPISYYEDELIEPRFSRNLKSKKPIVLLEGITTAQQERISVFDNISKYIILLPSPRRIYKMGPALAHVTGYIGKPTRDDLVAGEIKSYQYLGKNGLELEYDSELRGVDGFRIQKRSSEGNIEEERVVEHSSPGNNLILTIDKDIQIAAHKALKGSRGTAIAIKVATGEILAMASNPSYDPNILSGKNKADRTGHFKRVKDNGGFLNLAIQSKFPPASTYKTLVALAALESQHKIGYTPETSYSCNGSFVLKSTFAGVPDQVFMCWEKGGHGTNDLAHALQKSCSVYFYNLGYKLGSDAILNYSRLFGLENKSKVDLPGEITGFVPSSAWKKRTYGTKWFDGDTINLSIGQGFISSTPMGMALFYMGLLNRGQIYQPYVVSEIRDPVDNSIINRTTPQILRDIPINQSSVEAIKEGLKLVVKSGTAAYVLNKPFLPDIAGKTGTAQTRRRGASGSNHAWFVGYAPANAPASEQVLIVVFVEYGVGGAAGAAPVAREMFHAAFPPGTFKKSQDVVAPPSLPSTGQEGTLEAR</sequence>
<comment type="caution">
    <text evidence="18">The sequence shown here is derived from an EMBL/GenBank/DDBJ whole genome shotgun (WGS) entry which is preliminary data.</text>
</comment>
<keyword evidence="9" id="KW-0133">Cell shape</keyword>
<keyword evidence="5" id="KW-0121">Carboxypeptidase</keyword>
<dbReference type="GO" id="GO:0071972">
    <property type="term" value="F:peptidoglycan L,D-transpeptidase activity"/>
    <property type="evidence" value="ECO:0007669"/>
    <property type="project" value="TreeGrafter"/>
</dbReference>
<dbReference type="InterPro" id="IPR012338">
    <property type="entry name" value="Beta-lactam/transpept-like"/>
</dbReference>
<dbReference type="GO" id="GO:0071555">
    <property type="term" value="P:cell wall organization"/>
    <property type="evidence" value="ECO:0007669"/>
    <property type="project" value="UniProtKB-KW"/>
</dbReference>
<feature type="transmembrane region" description="Helical" evidence="15">
    <location>
        <begin position="21"/>
        <end position="40"/>
    </location>
</feature>
<keyword evidence="7 15" id="KW-0812">Transmembrane</keyword>
<reference evidence="18 19" key="1">
    <citation type="journal article" date="2019" name="PLoS Negl. Trop. Dis.">
        <title>Revisiting the worldwide diversity of Leptospira species in the environment.</title>
        <authorList>
            <person name="Vincent A.T."/>
            <person name="Schiettekatte O."/>
            <person name="Bourhy P."/>
            <person name="Veyrier F.J."/>
            <person name="Picardeau M."/>
        </authorList>
    </citation>
    <scope>NUCLEOTIDE SEQUENCE [LARGE SCALE GENOMIC DNA]</scope>
    <source>
        <strain evidence="18 19">201702445</strain>
    </source>
</reference>
<feature type="domain" description="Penicillin-binding protein transpeptidase" evidence="16">
    <location>
        <begin position="277"/>
        <end position="615"/>
    </location>
</feature>
<keyword evidence="10" id="KW-0573">Peptidoglycan synthesis</keyword>
<keyword evidence="4" id="KW-0997">Cell inner membrane</keyword>
<dbReference type="Pfam" id="PF00905">
    <property type="entry name" value="Transpeptidase"/>
    <property type="match status" value="1"/>
</dbReference>
<dbReference type="InterPro" id="IPR036138">
    <property type="entry name" value="PBP_dimer_sf"/>
</dbReference>
<keyword evidence="13" id="KW-0961">Cell wall biogenesis/degradation</keyword>
<dbReference type="Gene3D" id="3.90.1310.10">
    <property type="entry name" value="Penicillin-binding protein 2a (Domain 2)"/>
    <property type="match status" value="1"/>
</dbReference>
<dbReference type="GO" id="GO:0008658">
    <property type="term" value="F:penicillin binding"/>
    <property type="evidence" value="ECO:0007669"/>
    <property type="project" value="InterPro"/>
</dbReference>
<evidence type="ECO:0000256" key="10">
    <source>
        <dbReference type="ARBA" id="ARBA00022984"/>
    </source>
</evidence>
<keyword evidence="3" id="KW-1003">Cell membrane</keyword>
<evidence type="ECO:0000256" key="4">
    <source>
        <dbReference type="ARBA" id="ARBA00022519"/>
    </source>
</evidence>
<dbReference type="InterPro" id="IPR017790">
    <property type="entry name" value="Penicillin-binding_protein_2"/>
</dbReference>
<dbReference type="Gene3D" id="3.40.710.10">
    <property type="entry name" value="DD-peptidase/beta-lactamase superfamily"/>
    <property type="match status" value="1"/>
</dbReference>
<keyword evidence="11 15" id="KW-1133">Transmembrane helix</keyword>
<dbReference type="GO" id="GO:0009002">
    <property type="term" value="F:serine-type D-Ala-D-Ala carboxypeptidase activity"/>
    <property type="evidence" value="ECO:0007669"/>
    <property type="project" value="InterPro"/>
</dbReference>
<organism evidence="18 19">
    <name type="scientific">Leptospira yasudae</name>
    <dbReference type="NCBI Taxonomy" id="2202201"/>
    <lineage>
        <taxon>Bacteria</taxon>
        <taxon>Pseudomonadati</taxon>
        <taxon>Spirochaetota</taxon>
        <taxon>Spirochaetia</taxon>
        <taxon>Leptospirales</taxon>
        <taxon>Leptospiraceae</taxon>
        <taxon>Leptospira</taxon>
    </lineage>
</organism>
<keyword evidence="8" id="KW-0378">Hydrolase</keyword>
<evidence type="ECO:0000256" key="12">
    <source>
        <dbReference type="ARBA" id="ARBA00023136"/>
    </source>
</evidence>
<evidence type="ECO:0000256" key="5">
    <source>
        <dbReference type="ARBA" id="ARBA00022645"/>
    </source>
</evidence>
<dbReference type="GO" id="GO:0008360">
    <property type="term" value="P:regulation of cell shape"/>
    <property type="evidence" value="ECO:0007669"/>
    <property type="project" value="UniProtKB-KW"/>
</dbReference>
<dbReference type="InterPro" id="IPR050515">
    <property type="entry name" value="Beta-lactam/transpept"/>
</dbReference>
<evidence type="ECO:0000256" key="8">
    <source>
        <dbReference type="ARBA" id="ARBA00022801"/>
    </source>
</evidence>
<dbReference type="RefSeq" id="WP_135569632.1">
    <property type="nucleotide sequence ID" value="NZ_RQGK01000040.1"/>
</dbReference>
<dbReference type="PANTHER" id="PTHR30627">
    <property type="entry name" value="PEPTIDOGLYCAN D,D-TRANSPEPTIDASE"/>
    <property type="match status" value="1"/>
</dbReference>
<evidence type="ECO:0000256" key="13">
    <source>
        <dbReference type="ARBA" id="ARBA00023316"/>
    </source>
</evidence>
<evidence type="ECO:0000313" key="18">
    <source>
        <dbReference type="EMBL" id="TGL86173.1"/>
    </source>
</evidence>
<comment type="subcellular location">
    <subcellularLocation>
        <location evidence="2">Cell membrane</location>
    </subcellularLocation>
    <subcellularLocation>
        <location evidence="1">Membrane</location>
        <topology evidence="1">Single-pass membrane protein</topology>
    </subcellularLocation>
</comment>
<feature type="domain" description="Penicillin-binding protein dimerisation" evidence="17">
    <location>
        <begin position="65"/>
        <end position="244"/>
    </location>
</feature>
<evidence type="ECO:0000256" key="6">
    <source>
        <dbReference type="ARBA" id="ARBA00022670"/>
    </source>
</evidence>
<dbReference type="InterPro" id="IPR005311">
    <property type="entry name" value="PBP_dimer"/>
</dbReference>
<dbReference type="SUPFAM" id="SSF56519">
    <property type="entry name" value="Penicillin binding protein dimerisation domain"/>
    <property type="match status" value="1"/>
</dbReference>
<dbReference type="Proteomes" id="UP000297613">
    <property type="component" value="Unassembled WGS sequence"/>
</dbReference>
<evidence type="ECO:0000259" key="17">
    <source>
        <dbReference type="Pfam" id="PF03717"/>
    </source>
</evidence>
<dbReference type="Pfam" id="PF03717">
    <property type="entry name" value="PBP_dimer"/>
    <property type="match status" value="1"/>
</dbReference>
<keyword evidence="6" id="KW-0645">Protease</keyword>
<evidence type="ECO:0000256" key="1">
    <source>
        <dbReference type="ARBA" id="ARBA00004167"/>
    </source>
</evidence>
<evidence type="ECO:0000256" key="2">
    <source>
        <dbReference type="ARBA" id="ARBA00004236"/>
    </source>
</evidence>
<accession>A0A6N4QYI5</accession>
<evidence type="ECO:0000313" key="19">
    <source>
        <dbReference type="Proteomes" id="UP000297613"/>
    </source>
</evidence>
<evidence type="ECO:0000256" key="14">
    <source>
        <dbReference type="SAM" id="MobiDB-lite"/>
    </source>
</evidence>